<proteinExistence type="predicted"/>
<dbReference type="PANTHER" id="PTHR43201:SF6">
    <property type="entry name" value="ACYL COA SYNTHETASE (EUROFUNG)"/>
    <property type="match status" value="1"/>
</dbReference>
<dbReference type="AlphaFoldDB" id="A0A9P3C4E5"/>
<evidence type="ECO:0000259" key="2">
    <source>
        <dbReference type="Pfam" id="PF13193"/>
    </source>
</evidence>
<dbReference type="Gene3D" id="3.30.300.30">
    <property type="match status" value="1"/>
</dbReference>
<dbReference type="InterPro" id="IPR042099">
    <property type="entry name" value="ANL_N_sf"/>
</dbReference>
<organism evidence="3 4">
    <name type="scientific">Aspergillus viridinutans</name>
    <dbReference type="NCBI Taxonomy" id="75553"/>
    <lineage>
        <taxon>Eukaryota</taxon>
        <taxon>Fungi</taxon>
        <taxon>Dikarya</taxon>
        <taxon>Ascomycota</taxon>
        <taxon>Pezizomycotina</taxon>
        <taxon>Eurotiomycetes</taxon>
        <taxon>Eurotiomycetidae</taxon>
        <taxon>Eurotiales</taxon>
        <taxon>Aspergillaceae</taxon>
        <taxon>Aspergillus</taxon>
        <taxon>Aspergillus subgen. Fumigati</taxon>
    </lineage>
</organism>
<evidence type="ECO:0000259" key="1">
    <source>
        <dbReference type="Pfam" id="PF00501"/>
    </source>
</evidence>
<dbReference type="InterPro" id="IPR000873">
    <property type="entry name" value="AMP-dep_synth/lig_dom"/>
</dbReference>
<dbReference type="Proteomes" id="UP000710440">
    <property type="component" value="Unassembled WGS sequence"/>
</dbReference>
<name>A0A9P3C4E5_ASPVI</name>
<dbReference type="InterPro" id="IPR025110">
    <property type="entry name" value="AMP-bd_C"/>
</dbReference>
<dbReference type="Pfam" id="PF00501">
    <property type="entry name" value="AMP-binding"/>
    <property type="match status" value="1"/>
</dbReference>
<accession>A0A9P3C4E5</accession>
<dbReference type="GeneID" id="66937122"/>
<gene>
    <name evidence="3" type="ORF">Aspvir_009140</name>
</gene>
<dbReference type="Pfam" id="PF13193">
    <property type="entry name" value="AMP-binding_C"/>
    <property type="match status" value="1"/>
</dbReference>
<protein>
    <submittedName>
        <fullName evidence="3">Acyl-CoA synthetase member 2 mitochondrial</fullName>
    </submittedName>
</protein>
<dbReference type="Gene3D" id="3.40.50.12780">
    <property type="entry name" value="N-terminal domain of ligase-like"/>
    <property type="match status" value="1"/>
</dbReference>
<dbReference type="EMBL" id="BOPL01000007">
    <property type="protein sequence ID" value="GIK05041.1"/>
    <property type="molecule type" value="Genomic_DNA"/>
</dbReference>
<sequence>MSTLRQAESTVHCREVVNFQFTSGTTGVPKAAMLSHFNLINNGRFIGERLNLTADDVVCCPPPLFHCFGLVAGMLAAFIHGSTTVLPHRDFDARAVIDAVVAERCTVLHGVPTMFAAILQDLHQTGIEIRTLRTGIMAGSKVPPSLLREVHEKLGYRDIAITYGMTETSPASFMTKSSDTELQKMESVGAALPHVRAKVVDGHNRVLPRGSRGELCVSGYLLQQGYYKNPEKTAEAMICDAQGILWMHTGDEALIDEQGYCQITGRLKDIIIRGGENIYPLEIEERLMLHPAIEQASVVGVKDEKYGESVCAFLQSRAGHDRPSLTEVKDWVRRGLGRHKAPEFICWVGPHDRISQYPATGSGKIRKDILREMGNEMVEHTRRVLPAKL</sequence>
<evidence type="ECO:0000313" key="4">
    <source>
        <dbReference type="Proteomes" id="UP000710440"/>
    </source>
</evidence>
<evidence type="ECO:0000313" key="3">
    <source>
        <dbReference type="EMBL" id="GIK05041.1"/>
    </source>
</evidence>
<dbReference type="GO" id="GO:0006631">
    <property type="term" value="P:fatty acid metabolic process"/>
    <property type="evidence" value="ECO:0007669"/>
    <property type="project" value="TreeGrafter"/>
</dbReference>
<feature type="domain" description="AMP-dependent synthetase/ligase" evidence="1">
    <location>
        <begin position="10"/>
        <end position="227"/>
    </location>
</feature>
<dbReference type="PROSITE" id="PS00455">
    <property type="entry name" value="AMP_BINDING"/>
    <property type="match status" value="1"/>
</dbReference>
<dbReference type="InterPro" id="IPR020845">
    <property type="entry name" value="AMP-binding_CS"/>
</dbReference>
<dbReference type="OrthoDB" id="10253115at2759"/>
<reference evidence="3 4" key="1">
    <citation type="submission" date="2021-02" db="EMBL/GenBank/DDBJ databases">
        <title>Pan-genome distribution and transcriptional activeness of fungal secondary metabolism genes in Aspergillus section Fumigati.</title>
        <authorList>
            <person name="Takahashi H."/>
            <person name="Umemura M."/>
            <person name="Ninomiya A."/>
            <person name="Kusuya Y."/>
            <person name="Urayama S."/>
            <person name="Shimizu M."/>
            <person name="Watanabe A."/>
            <person name="Kamei K."/>
            <person name="Yaguchi T."/>
            <person name="Hagiwara D."/>
        </authorList>
    </citation>
    <scope>NUCLEOTIDE SEQUENCE [LARGE SCALE GENOMIC DNA]</scope>
    <source>
        <strain evidence="3 4">IFM 47045</strain>
    </source>
</reference>
<dbReference type="PANTHER" id="PTHR43201">
    <property type="entry name" value="ACYL-COA SYNTHETASE"/>
    <property type="match status" value="1"/>
</dbReference>
<dbReference type="InterPro" id="IPR045851">
    <property type="entry name" value="AMP-bd_C_sf"/>
</dbReference>
<dbReference type="GO" id="GO:0031956">
    <property type="term" value="F:medium-chain fatty acid-CoA ligase activity"/>
    <property type="evidence" value="ECO:0007669"/>
    <property type="project" value="TreeGrafter"/>
</dbReference>
<dbReference type="SUPFAM" id="SSF56801">
    <property type="entry name" value="Acetyl-CoA synthetase-like"/>
    <property type="match status" value="1"/>
</dbReference>
<feature type="domain" description="AMP-binding enzyme C-terminal" evidence="2">
    <location>
        <begin position="282"/>
        <end position="364"/>
    </location>
</feature>
<dbReference type="RefSeq" id="XP_043128227.1">
    <property type="nucleotide sequence ID" value="XM_043272292.1"/>
</dbReference>
<keyword evidence="4" id="KW-1185">Reference proteome</keyword>
<comment type="caution">
    <text evidence="3">The sequence shown here is derived from an EMBL/GenBank/DDBJ whole genome shotgun (WGS) entry which is preliminary data.</text>
</comment>